<sequence>MSKPTPYIDAFIASLPGKTIEIGFATNFFQHRGYRFLCEKAILDKSLRRFALKPVNNDYLEFIPYREVTLATERTLIVSGGYEEQETDWALRIEVRDAFTVLGGDEDE</sequence>
<reference evidence="1 2" key="1">
    <citation type="submission" date="2016-11" db="EMBL/GenBank/DDBJ databases">
        <title>Comparative genomics of Acidibacillus ferroxidans species.</title>
        <authorList>
            <person name="Oliveira G."/>
            <person name="Nunes G."/>
            <person name="Oliveira R."/>
            <person name="Araujo F."/>
            <person name="Salim A."/>
            <person name="Scholte L."/>
            <person name="Morais D."/>
            <person name="Nancucheo I."/>
            <person name="Johnson D.B."/>
            <person name="Grail B."/>
            <person name="Bittencourt J."/>
            <person name="Valadares R."/>
        </authorList>
    </citation>
    <scope>NUCLEOTIDE SEQUENCE [LARGE SCALE GENOMIC DNA]</scope>
    <source>
        <strain evidence="1 2">Y002</strain>
    </source>
</reference>
<protein>
    <submittedName>
        <fullName evidence="1">Uncharacterized protein</fullName>
    </submittedName>
</protein>
<dbReference type="Proteomes" id="UP000245380">
    <property type="component" value="Unassembled WGS sequence"/>
</dbReference>
<dbReference type="AlphaFoldDB" id="A0A2U3CVU9"/>
<proteinExistence type="predicted"/>
<evidence type="ECO:0000313" key="1">
    <source>
        <dbReference type="EMBL" id="PWI53145.1"/>
    </source>
</evidence>
<gene>
    <name evidence="1" type="ORF">BM613_14000</name>
</gene>
<name>A0A2U3CVU9_SULT2</name>
<dbReference type="EMBL" id="MPDK01000061">
    <property type="protein sequence ID" value="PWI53145.1"/>
    <property type="molecule type" value="Genomic_DNA"/>
</dbReference>
<comment type="caution">
    <text evidence="1">The sequence shown here is derived from an EMBL/GenBank/DDBJ whole genome shotgun (WGS) entry which is preliminary data.</text>
</comment>
<dbReference type="RefSeq" id="WP_109431814.1">
    <property type="nucleotide sequence ID" value="NZ_MPDK01000061.1"/>
</dbReference>
<organism evidence="1 2">
    <name type="scientific">Sulfoacidibacillus thermotolerans</name>
    <name type="common">Acidibacillus sulfuroxidans</name>
    <dbReference type="NCBI Taxonomy" id="1765684"/>
    <lineage>
        <taxon>Bacteria</taxon>
        <taxon>Bacillati</taxon>
        <taxon>Bacillota</taxon>
        <taxon>Bacilli</taxon>
        <taxon>Bacillales</taxon>
        <taxon>Alicyclobacillaceae</taxon>
        <taxon>Sulfoacidibacillus</taxon>
    </lineage>
</organism>
<evidence type="ECO:0000313" key="2">
    <source>
        <dbReference type="Proteomes" id="UP000245380"/>
    </source>
</evidence>
<accession>A0A2U3CVU9</accession>
<keyword evidence="2" id="KW-1185">Reference proteome</keyword>